<name>B9TQP4_RICCO</name>
<evidence type="ECO:0000313" key="2">
    <source>
        <dbReference type="Proteomes" id="UP000008311"/>
    </source>
</evidence>
<reference evidence="2" key="1">
    <citation type="journal article" date="2010" name="Nat. Biotechnol.">
        <title>Draft genome sequence of the oilseed species Ricinus communis.</title>
        <authorList>
            <person name="Chan A.P."/>
            <person name="Crabtree J."/>
            <person name="Zhao Q."/>
            <person name="Lorenzi H."/>
            <person name="Orvis J."/>
            <person name="Puiu D."/>
            <person name="Melake-Berhan A."/>
            <person name="Jones K.M."/>
            <person name="Redman J."/>
            <person name="Chen G."/>
            <person name="Cahoon E.B."/>
            <person name="Gedil M."/>
            <person name="Stanke M."/>
            <person name="Haas B.J."/>
            <person name="Wortman J.R."/>
            <person name="Fraser-Liggett C.M."/>
            <person name="Ravel J."/>
            <person name="Rabinowicz P.D."/>
        </authorList>
    </citation>
    <scope>NUCLEOTIDE SEQUENCE [LARGE SCALE GENOMIC DNA]</scope>
    <source>
        <strain evidence="2">cv. Hale</strain>
    </source>
</reference>
<organism evidence="1 2">
    <name type="scientific">Ricinus communis</name>
    <name type="common">Castor bean</name>
    <dbReference type="NCBI Taxonomy" id="3988"/>
    <lineage>
        <taxon>Eukaryota</taxon>
        <taxon>Viridiplantae</taxon>
        <taxon>Streptophyta</taxon>
        <taxon>Embryophyta</taxon>
        <taxon>Tracheophyta</taxon>
        <taxon>Spermatophyta</taxon>
        <taxon>Magnoliopsida</taxon>
        <taxon>eudicotyledons</taxon>
        <taxon>Gunneridae</taxon>
        <taxon>Pentapetalae</taxon>
        <taxon>rosids</taxon>
        <taxon>fabids</taxon>
        <taxon>Malpighiales</taxon>
        <taxon>Euphorbiaceae</taxon>
        <taxon>Acalyphoideae</taxon>
        <taxon>Acalypheae</taxon>
        <taxon>Ricinus</taxon>
    </lineage>
</organism>
<sequence length="156" mass="15849">MSGSMPSWPSRTALVTIHSPPIRTTKAVTDATPASVVTRIVSRTPVPTMRCTTVSGIAAATPSATSVATSGAAPRTTTSASAPIAAASTKAMRVPASTSVAMYLPFDRHARMASVSKSCRNCSATIAFDGTSHIMNVPPSTFRRAANGATPSTVAG</sequence>
<accession>B9TQP4</accession>
<gene>
    <name evidence="1" type="ORF">RCOM_2116090</name>
</gene>
<dbReference type="InParanoid" id="B9TQP4"/>
<proteinExistence type="predicted"/>
<keyword evidence="2" id="KW-1185">Reference proteome</keyword>
<protein>
    <submittedName>
        <fullName evidence="1">Uncharacterized protein</fullName>
    </submittedName>
</protein>
<evidence type="ECO:0000313" key="1">
    <source>
        <dbReference type="EMBL" id="EEF21820.1"/>
    </source>
</evidence>
<dbReference type="Proteomes" id="UP000008311">
    <property type="component" value="Unassembled WGS sequence"/>
</dbReference>
<dbReference type="EMBL" id="EQ999126">
    <property type="protein sequence ID" value="EEF21820.1"/>
    <property type="molecule type" value="Genomic_DNA"/>
</dbReference>
<dbReference type="AlphaFoldDB" id="B9TQP4"/>